<dbReference type="WBParaSite" id="SMUV_0000624501-mRNA-1">
    <property type="protein sequence ID" value="SMUV_0000624501-mRNA-1"/>
    <property type="gene ID" value="SMUV_0000624501"/>
</dbReference>
<dbReference type="AlphaFoldDB" id="A0A0N5ANQ1"/>
<protein>
    <submittedName>
        <fullName evidence="4">C2H2-type domain-containing protein</fullName>
    </submittedName>
</protein>
<proteinExistence type="predicted"/>
<evidence type="ECO:0000313" key="4">
    <source>
        <dbReference type="WBParaSite" id="SMUV_0000624501-mRNA-1"/>
    </source>
</evidence>
<dbReference type="Proteomes" id="UP000046393">
    <property type="component" value="Unplaced"/>
</dbReference>
<feature type="compositionally biased region" description="Polar residues" evidence="1">
    <location>
        <begin position="1"/>
        <end position="17"/>
    </location>
</feature>
<dbReference type="Pfam" id="PF25491">
    <property type="entry name" value="CCHC_BCL-11A"/>
    <property type="match status" value="1"/>
</dbReference>
<accession>A0A0N5ANQ1</accession>
<evidence type="ECO:0000259" key="2">
    <source>
        <dbReference type="Pfam" id="PF25491"/>
    </source>
</evidence>
<sequence>MSSSLRNSKQMKNSTAVAASHNVVEPKRRGRKPAVNKNGDGESSSVVTSGTSIAQDSTTATTTSVTTIATTTANTGNVVTPTAATISAASSAVDSQKLAEEGLQQSTLMASSDSGIESAAEIDTEMKDSTCRDDAAASPSDSSSDDAIAAAHSNTRYDLIVCGDCHTEFPLSQFNTFIEHKISRCDGKRSPDDMLVSSPVHCTVFRSNQTDRTSSRFYNHLNESSSSRCPRSSTNPEMMLMLNEAHFEDVATDTVDLGNCCLPLRHIFKAKR</sequence>
<name>A0A0N5ANQ1_9BILA</name>
<organism evidence="3 4">
    <name type="scientific">Syphacia muris</name>
    <dbReference type="NCBI Taxonomy" id="451379"/>
    <lineage>
        <taxon>Eukaryota</taxon>
        <taxon>Metazoa</taxon>
        <taxon>Ecdysozoa</taxon>
        <taxon>Nematoda</taxon>
        <taxon>Chromadorea</taxon>
        <taxon>Rhabditida</taxon>
        <taxon>Spirurina</taxon>
        <taxon>Oxyuridomorpha</taxon>
        <taxon>Oxyuroidea</taxon>
        <taxon>Oxyuridae</taxon>
        <taxon>Syphacia</taxon>
    </lineage>
</organism>
<dbReference type="STRING" id="451379.A0A0N5ANQ1"/>
<evidence type="ECO:0000313" key="3">
    <source>
        <dbReference type="Proteomes" id="UP000046393"/>
    </source>
</evidence>
<feature type="domain" description="BCL-11A-like CCHC zinc finger" evidence="2">
    <location>
        <begin position="159"/>
        <end position="186"/>
    </location>
</feature>
<feature type="compositionally biased region" description="Low complexity" evidence="1">
    <location>
        <begin position="41"/>
        <end position="63"/>
    </location>
</feature>
<evidence type="ECO:0000256" key="1">
    <source>
        <dbReference type="SAM" id="MobiDB-lite"/>
    </source>
</evidence>
<feature type="region of interest" description="Disordered" evidence="1">
    <location>
        <begin position="1"/>
        <end position="63"/>
    </location>
</feature>
<dbReference type="InterPro" id="IPR057448">
    <property type="entry name" value="BCL-11A_Znf_CCHC"/>
</dbReference>
<keyword evidence="3" id="KW-1185">Reference proteome</keyword>
<reference evidence="4" key="1">
    <citation type="submission" date="2017-02" db="UniProtKB">
        <authorList>
            <consortium name="WormBaseParasite"/>
        </authorList>
    </citation>
    <scope>IDENTIFICATION</scope>
</reference>